<reference evidence="9 10" key="1">
    <citation type="submission" date="2008-07" db="EMBL/GenBank/DDBJ databases">
        <authorList>
            <person name="Gonzalez J."/>
            <person name="Sokolova T."/>
            <person name="Ferriera S."/>
            <person name="Johnson J."/>
            <person name="Kravitz S."/>
            <person name="Beeson K."/>
            <person name="Sutton G."/>
            <person name="Rogers Y.-H."/>
            <person name="Friedman R."/>
            <person name="Frazier M."/>
            <person name="Venter J.C."/>
        </authorList>
    </citation>
    <scope>NUCLEOTIDE SEQUENCE [LARGE SCALE GENOMIC DNA]</scope>
    <source>
        <strain evidence="9 10">DSM 12653</strain>
    </source>
</reference>
<keyword evidence="3" id="KW-1003">Cell membrane</keyword>
<evidence type="ECO:0000256" key="3">
    <source>
        <dbReference type="ARBA" id="ARBA00022475"/>
    </source>
</evidence>
<evidence type="ECO:0000313" key="9">
    <source>
        <dbReference type="EMBL" id="KKC30792.1"/>
    </source>
</evidence>
<keyword evidence="2 7" id="KW-0813">Transport</keyword>
<dbReference type="Pfam" id="PF12911">
    <property type="entry name" value="OppC_N"/>
    <property type="match status" value="1"/>
</dbReference>
<evidence type="ECO:0000313" key="10">
    <source>
        <dbReference type="Proteomes" id="UP000010146"/>
    </source>
</evidence>
<feature type="transmembrane region" description="Helical" evidence="7">
    <location>
        <begin position="145"/>
        <end position="163"/>
    </location>
</feature>
<evidence type="ECO:0000256" key="6">
    <source>
        <dbReference type="ARBA" id="ARBA00023136"/>
    </source>
</evidence>
<dbReference type="RefSeq" id="WP_009609607.1">
    <property type="nucleotide sequence ID" value="NZ_ABXP02000026.1"/>
</dbReference>
<dbReference type="EMBL" id="ABXP02000026">
    <property type="protein sequence ID" value="KKC30792.1"/>
    <property type="molecule type" value="Genomic_DNA"/>
</dbReference>
<feature type="transmembrane region" description="Helical" evidence="7">
    <location>
        <begin position="83"/>
        <end position="112"/>
    </location>
</feature>
<dbReference type="PANTHER" id="PTHR43386">
    <property type="entry name" value="OLIGOPEPTIDE TRANSPORT SYSTEM PERMEASE PROTEIN APPC"/>
    <property type="match status" value="1"/>
</dbReference>
<comment type="similarity">
    <text evidence="7">Belongs to the binding-protein-dependent transport system permease family.</text>
</comment>
<feature type="domain" description="ABC transmembrane type-1" evidence="8">
    <location>
        <begin position="84"/>
        <end position="274"/>
    </location>
</feature>
<dbReference type="SUPFAM" id="SSF161098">
    <property type="entry name" value="MetI-like"/>
    <property type="match status" value="1"/>
</dbReference>
<feature type="transmembrane region" description="Helical" evidence="7">
    <location>
        <begin position="206"/>
        <end position="226"/>
    </location>
</feature>
<feature type="transmembrane region" description="Helical" evidence="7">
    <location>
        <begin position="20"/>
        <end position="42"/>
    </location>
</feature>
<gene>
    <name evidence="9" type="ORF">CDSM653_00216</name>
</gene>
<protein>
    <submittedName>
        <fullName evidence="9">ABC-type dipeptide/oligopeptide/nickel transport system, permease component</fullName>
    </submittedName>
</protein>
<evidence type="ECO:0000256" key="4">
    <source>
        <dbReference type="ARBA" id="ARBA00022692"/>
    </source>
</evidence>
<dbReference type="PROSITE" id="PS50928">
    <property type="entry name" value="ABC_TM1"/>
    <property type="match status" value="1"/>
</dbReference>
<evidence type="ECO:0000256" key="1">
    <source>
        <dbReference type="ARBA" id="ARBA00004651"/>
    </source>
</evidence>
<comment type="subcellular location">
    <subcellularLocation>
        <location evidence="1 7">Cell membrane</location>
        <topology evidence="1 7">Multi-pass membrane protein</topology>
    </subcellularLocation>
</comment>
<dbReference type="Pfam" id="PF00528">
    <property type="entry name" value="BPD_transp_1"/>
    <property type="match status" value="1"/>
</dbReference>
<dbReference type="Proteomes" id="UP000010146">
    <property type="component" value="Unassembled WGS sequence"/>
</dbReference>
<dbReference type="Gene3D" id="1.10.3720.10">
    <property type="entry name" value="MetI-like"/>
    <property type="match status" value="1"/>
</dbReference>
<reference evidence="9 10" key="2">
    <citation type="journal article" date="2015" name="BMC Genomics">
        <title>Analysis of three genomes within the thermophilic bacterial species Caldanaerobacter subterraneus with a focus on carbon monoxide dehydrogenase evolution and hydrolase diversity.</title>
        <authorList>
            <person name="Sant'Anna F.H."/>
            <person name="Lebedinsky A.V."/>
            <person name="Sokolova T.G."/>
            <person name="Robb F.T."/>
            <person name="Gonzalez J.M."/>
        </authorList>
    </citation>
    <scope>NUCLEOTIDE SEQUENCE [LARGE SCALE GENOMIC DNA]</scope>
    <source>
        <strain evidence="9 10">DSM 12653</strain>
    </source>
</reference>
<dbReference type="AlphaFoldDB" id="B7R5X3"/>
<comment type="caution">
    <text evidence="9">The sequence shown here is derived from an EMBL/GenBank/DDBJ whole genome shotgun (WGS) entry which is preliminary data.</text>
</comment>
<organism evidence="9 10">
    <name type="scientific">Caldanaerobacter subterraneus subsp. pacificus DSM 12653</name>
    <dbReference type="NCBI Taxonomy" id="391606"/>
    <lineage>
        <taxon>Bacteria</taxon>
        <taxon>Bacillati</taxon>
        <taxon>Bacillota</taxon>
        <taxon>Clostridia</taxon>
        <taxon>Thermoanaerobacterales</taxon>
        <taxon>Thermoanaerobacteraceae</taxon>
        <taxon>Caldanaerobacter</taxon>
    </lineage>
</organism>
<dbReference type="InterPro" id="IPR035906">
    <property type="entry name" value="MetI-like_sf"/>
</dbReference>
<dbReference type="GO" id="GO:0055085">
    <property type="term" value="P:transmembrane transport"/>
    <property type="evidence" value="ECO:0007669"/>
    <property type="project" value="InterPro"/>
</dbReference>
<dbReference type="InterPro" id="IPR025966">
    <property type="entry name" value="OppC_N"/>
</dbReference>
<evidence type="ECO:0000256" key="2">
    <source>
        <dbReference type="ARBA" id="ARBA00022448"/>
    </source>
</evidence>
<evidence type="ECO:0000259" key="8">
    <source>
        <dbReference type="PROSITE" id="PS50928"/>
    </source>
</evidence>
<dbReference type="CDD" id="cd06261">
    <property type="entry name" value="TM_PBP2"/>
    <property type="match status" value="1"/>
</dbReference>
<accession>B7R5X3</accession>
<name>B7R5X3_9THEO</name>
<keyword evidence="5 7" id="KW-1133">Transmembrane helix</keyword>
<evidence type="ECO:0000256" key="7">
    <source>
        <dbReference type="RuleBase" id="RU363032"/>
    </source>
</evidence>
<dbReference type="InterPro" id="IPR000515">
    <property type="entry name" value="MetI-like"/>
</dbReference>
<keyword evidence="4 7" id="KW-0812">Transmembrane</keyword>
<keyword evidence="6 7" id="KW-0472">Membrane</keyword>
<dbReference type="InterPro" id="IPR050366">
    <property type="entry name" value="BP-dependent_transpt_permease"/>
</dbReference>
<sequence>MKNILASLKESLKIMMRNKVGFVGFIGTLFFILLAFIGPYLMPLNMKTDLNSIYTGPTLAHPLGTDYQGRDILMQVLHGGREVIYVALMAALLTVLIAATFGALAAVVGGIVDTLLNGLAEIIITIPHFPLLLVLASLIKFKSATGLAVILAAIGWGGLMRAIRAQVLSLKERDYVEAARVLGLPTSHIIFKEILPNMLSYISVQFILSMTGAIYAQVGLIFLGVVPMEQHNWGVMITLAWNQGALFNPKAQWYLLVPITIIVLLQLSLITMTRSMEELFNPRLRRGG</sequence>
<dbReference type="PANTHER" id="PTHR43386:SF1">
    <property type="entry name" value="D,D-DIPEPTIDE TRANSPORT SYSTEM PERMEASE PROTEIN DDPC-RELATED"/>
    <property type="match status" value="1"/>
</dbReference>
<feature type="transmembrane region" description="Helical" evidence="7">
    <location>
        <begin position="119"/>
        <end position="139"/>
    </location>
</feature>
<dbReference type="GO" id="GO:0005886">
    <property type="term" value="C:plasma membrane"/>
    <property type="evidence" value="ECO:0007669"/>
    <property type="project" value="UniProtKB-SubCell"/>
</dbReference>
<reference evidence="10" key="3">
    <citation type="submission" date="2015-02" db="EMBL/GenBank/DDBJ databases">
        <title>Genome analysis of three genomes within the thermophilic hydrogenogenic bacterial species Caldanaerobacter subterraneus.</title>
        <authorList>
            <person name="Sant'Anna F.H."/>
            <person name="Lebedinsky A."/>
            <person name="Sokolova T."/>
            <person name="Robb F.T."/>
            <person name="Gonzalez J.M."/>
        </authorList>
    </citation>
    <scope>NUCLEOTIDE SEQUENCE [LARGE SCALE GENOMIC DNA]</scope>
    <source>
        <strain evidence="10">DSM 12653</strain>
    </source>
</reference>
<evidence type="ECO:0000256" key="5">
    <source>
        <dbReference type="ARBA" id="ARBA00022989"/>
    </source>
</evidence>
<feature type="transmembrane region" description="Helical" evidence="7">
    <location>
        <begin position="251"/>
        <end position="270"/>
    </location>
</feature>
<proteinExistence type="inferred from homology"/>